<comment type="caution">
    <text evidence="11">The sequence shown here is derived from an EMBL/GenBank/DDBJ whole genome shotgun (WGS) entry which is preliminary data.</text>
</comment>
<evidence type="ECO:0000313" key="11">
    <source>
        <dbReference type="EMBL" id="HFK19846.1"/>
    </source>
</evidence>
<dbReference type="SUPFAM" id="SSF53335">
    <property type="entry name" value="S-adenosyl-L-methionine-dependent methyltransferases"/>
    <property type="match status" value="1"/>
</dbReference>
<evidence type="ECO:0000256" key="5">
    <source>
        <dbReference type="ARBA" id="ARBA00048874"/>
    </source>
</evidence>
<comment type="similarity">
    <text evidence="1 6 8">Belongs to the spermidine/spermine synthase family.</text>
</comment>
<keyword evidence="6 9" id="KW-0745">Spermidine biosynthesis</keyword>
<evidence type="ECO:0000256" key="9">
    <source>
        <dbReference type="RuleBase" id="RU003837"/>
    </source>
</evidence>
<comment type="pathway">
    <text evidence="6">Amine and polyamine biosynthesis; spermidine biosynthesis; spermidine from putrescine: step 1/1.</text>
</comment>
<evidence type="ECO:0000256" key="1">
    <source>
        <dbReference type="ARBA" id="ARBA00007867"/>
    </source>
</evidence>
<dbReference type="Gene3D" id="3.40.50.150">
    <property type="entry name" value="Vaccinia Virus protein VP39"/>
    <property type="match status" value="1"/>
</dbReference>
<comment type="catalytic activity">
    <reaction evidence="5">
        <text>S-adenosyl 3-(methylsulfanyl)propylamine + spermidine = thermospermine + S-methyl-5'-thioadenosine + H(+)</text>
        <dbReference type="Rhea" id="RHEA:30515"/>
        <dbReference type="ChEBI" id="CHEBI:15378"/>
        <dbReference type="ChEBI" id="CHEBI:17509"/>
        <dbReference type="ChEBI" id="CHEBI:57443"/>
        <dbReference type="ChEBI" id="CHEBI:57834"/>
        <dbReference type="ChEBI" id="CHEBI:59903"/>
        <dbReference type="EC" id="2.5.1.79"/>
    </reaction>
</comment>
<dbReference type="PROSITE" id="PS01330">
    <property type="entry name" value="PABS_1"/>
    <property type="match status" value="1"/>
</dbReference>
<keyword evidence="2" id="KW-0963">Cytoplasm</keyword>
<protein>
    <recommendedName>
        <fullName evidence="6">Polyamine aminopropyltransferase</fullName>
    </recommendedName>
    <alternativeName>
        <fullName evidence="6">Putrescine aminopropyltransferase</fullName>
        <shortName evidence="6">PAPT</shortName>
    </alternativeName>
    <alternativeName>
        <fullName evidence="6">Spermidine synthase</fullName>
        <shortName evidence="6">SPDS</shortName>
        <shortName evidence="6">SPDSY</shortName>
        <ecNumber evidence="6">2.5.1.16</ecNumber>
    </alternativeName>
</protein>
<dbReference type="InterPro" id="IPR029063">
    <property type="entry name" value="SAM-dependent_MTases_sf"/>
</dbReference>
<dbReference type="GO" id="GO:0010487">
    <property type="term" value="F:thermospermine synthase activity"/>
    <property type="evidence" value="ECO:0007669"/>
    <property type="project" value="UniProtKB-EC"/>
</dbReference>
<dbReference type="GO" id="GO:0008295">
    <property type="term" value="P:spermidine biosynthetic process"/>
    <property type="evidence" value="ECO:0007669"/>
    <property type="project" value="UniProtKB-UniRule"/>
</dbReference>
<feature type="binding site" evidence="6">
    <location>
        <position position="150"/>
    </location>
    <ligand>
        <name>S-methyl-5'-thioadenosine</name>
        <dbReference type="ChEBI" id="CHEBI:17509"/>
    </ligand>
</feature>
<comment type="subunit">
    <text evidence="6">Homodimer or homotetramer.</text>
</comment>
<comment type="caution">
    <text evidence="6">Lacks conserved residue(s) required for the propagation of feature annotation.</text>
</comment>
<reference evidence="11" key="1">
    <citation type="journal article" date="2020" name="mSystems">
        <title>Genome- and Community-Level Interaction Insights into Carbon Utilization and Element Cycling Functions of Hydrothermarchaeota in Hydrothermal Sediment.</title>
        <authorList>
            <person name="Zhou Z."/>
            <person name="Liu Y."/>
            <person name="Xu W."/>
            <person name="Pan J."/>
            <person name="Luo Z.H."/>
            <person name="Li M."/>
        </authorList>
    </citation>
    <scope>NUCLEOTIDE SEQUENCE [LARGE SCALE GENOMIC DNA]</scope>
    <source>
        <strain evidence="11">SpSt-468</strain>
    </source>
</reference>
<proteinExistence type="inferred from homology"/>
<keyword evidence="3 6" id="KW-0808">Transferase</keyword>
<dbReference type="PANTHER" id="PTHR43317">
    <property type="entry name" value="THERMOSPERMINE SYNTHASE ACAULIS5"/>
    <property type="match status" value="1"/>
</dbReference>
<feature type="binding site" evidence="6">
    <location>
        <position position="47"/>
    </location>
    <ligand>
        <name>spermidine</name>
        <dbReference type="ChEBI" id="CHEBI:57834"/>
    </ligand>
</feature>
<dbReference type="InterPro" id="IPR035246">
    <property type="entry name" value="Spermidine_synt_N"/>
</dbReference>
<feature type="binding site" evidence="6">
    <location>
        <position position="71"/>
    </location>
    <ligand>
        <name>spermidine</name>
        <dbReference type="ChEBI" id="CHEBI:57834"/>
    </ligand>
</feature>
<organism evidence="11">
    <name type="scientific">Candidatus Methanomethylicus mesodigestus</name>
    <dbReference type="NCBI Taxonomy" id="1867258"/>
    <lineage>
        <taxon>Archaea</taxon>
        <taxon>Thermoproteota</taxon>
        <taxon>Methanosuratincolia</taxon>
        <taxon>Candidatus Methanomethylicales</taxon>
        <taxon>Candidatus Methanomethylicaceae</taxon>
        <taxon>Candidatus Methanomethylicus</taxon>
    </lineage>
</organism>
<evidence type="ECO:0000256" key="8">
    <source>
        <dbReference type="RuleBase" id="RU003836"/>
    </source>
</evidence>
<evidence type="ECO:0000256" key="3">
    <source>
        <dbReference type="ARBA" id="ARBA00022679"/>
    </source>
</evidence>
<dbReference type="EMBL" id="DSTX01000001">
    <property type="protein sequence ID" value="HFK19846.1"/>
    <property type="molecule type" value="Genomic_DNA"/>
</dbReference>
<dbReference type="InterPro" id="IPR030373">
    <property type="entry name" value="PABS_CS"/>
</dbReference>
<dbReference type="Gene3D" id="2.30.140.10">
    <property type="entry name" value="Spermidine synthase, tetramerisation domain"/>
    <property type="match status" value="1"/>
</dbReference>
<evidence type="ECO:0000259" key="10">
    <source>
        <dbReference type="PROSITE" id="PS51006"/>
    </source>
</evidence>
<feature type="active site" description="Proton acceptor" evidence="6 7">
    <location>
        <position position="141"/>
    </location>
</feature>
<dbReference type="Pfam" id="PF17284">
    <property type="entry name" value="Spermine_synt_N"/>
    <property type="match status" value="1"/>
</dbReference>
<dbReference type="EC" id="2.5.1.16" evidence="6"/>
<dbReference type="AlphaFoldDB" id="A0A7C3F3G0"/>
<keyword evidence="4 6" id="KW-0620">Polyamine biosynthesis</keyword>
<dbReference type="CDD" id="cd02440">
    <property type="entry name" value="AdoMet_MTases"/>
    <property type="match status" value="1"/>
</dbReference>
<evidence type="ECO:0000256" key="6">
    <source>
        <dbReference type="HAMAP-Rule" id="MF_00198"/>
    </source>
</evidence>
<feature type="binding site" evidence="6">
    <location>
        <begin position="123"/>
        <end position="124"/>
    </location>
    <ligand>
        <name>S-methyl-5'-thioadenosine</name>
        <dbReference type="ChEBI" id="CHEBI:17509"/>
    </ligand>
</feature>
<dbReference type="PROSITE" id="PS51006">
    <property type="entry name" value="PABS_2"/>
    <property type="match status" value="1"/>
</dbReference>
<dbReference type="UniPathway" id="UPA00248">
    <property type="reaction ID" value="UER00314"/>
</dbReference>
<dbReference type="PANTHER" id="PTHR43317:SF1">
    <property type="entry name" value="THERMOSPERMINE SYNTHASE ACAULIS5"/>
    <property type="match status" value="1"/>
</dbReference>
<dbReference type="NCBIfam" id="TIGR00417">
    <property type="entry name" value="speE"/>
    <property type="match status" value="1"/>
</dbReference>
<sequence>MHGIREILHSMKTDYQQIDIVDSEEYGRMLLLDGKVQSTVRDEYFYHECLVHPAMLSHPKPTEVLILGGGEGGALREVLRHPSVRRAVMVDIDEGVVEASKKFMPELSMGAFEDRRAELVIGDGRKYVEGCREKFDVIIMDLTDPLEGGPGALLYTKEFYELAREAMSSRGIIVTQATSTYYSSYCFAAIHNTISKVFKNVGGYHVWVPSYDSMWGFIYGALGRDPNRMSAAEVESELERREIKNLRYLDGRIYEKLFVLPKDLMKEVTECRRIATDEEPTFMPI</sequence>
<dbReference type="InterPro" id="IPR001045">
    <property type="entry name" value="Spermi_synthase"/>
</dbReference>
<gene>
    <name evidence="6" type="primary">speE</name>
    <name evidence="11" type="ORF">ENS19_01035</name>
</gene>
<accession>A0A7C3F3G0</accession>
<dbReference type="InterPro" id="IPR037163">
    <property type="entry name" value="Spermidine_synt_N_sf"/>
</dbReference>
<comment type="catalytic activity">
    <reaction evidence="6 9">
        <text>S-adenosyl 3-(methylsulfanyl)propylamine + putrescine = S-methyl-5'-thioadenosine + spermidine + H(+)</text>
        <dbReference type="Rhea" id="RHEA:12721"/>
        <dbReference type="ChEBI" id="CHEBI:15378"/>
        <dbReference type="ChEBI" id="CHEBI:17509"/>
        <dbReference type="ChEBI" id="CHEBI:57443"/>
        <dbReference type="ChEBI" id="CHEBI:57834"/>
        <dbReference type="ChEBI" id="CHEBI:326268"/>
        <dbReference type="EC" id="2.5.1.16"/>
    </reaction>
</comment>
<feature type="binding site" evidence="6">
    <location>
        <position position="16"/>
    </location>
    <ligand>
        <name>S-methyl-5'-thioadenosine</name>
        <dbReference type="ChEBI" id="CHEBI:17509"/>
    </ligand>
</feature>
<comment type="function">
    <text evidence="6">Catalyzes the irreversible transfer of a propylamine group from the amino donor S-adenosylmethioninamine (decarboxy-AdoMet) to putrescine (1,4-diaminobutane) to yield spermidine.</text>
</comment>
<dbReference type="InterPro" id="IPR030374">
    <property type="entry name" value="PABS"/>
</dbReference>
<name>A0A7C3F3G0_9CREN</name>
<evidence type="ECO:0000256" key="4">
    <source>
        <dbReference type="ARBA" id="ARBA00023115"/>
    </source>
</evidence>
<dbReference type="Pfam" id="PF01564">
    <property type="entry name" value="Spermine_synth"/>
    <property type="match status" value="1"/>
</dbReference>
<dbReference type="FunFam" id="3.40.50.150:FF:000088">
    <property type="entry name" value="Polyamine aminopropyltransferase"/>
    <property type="match status" value="1"/>
</dbReference>
<evidence type="ECO:0000256" key="2">
    <source>
        <dbReference type="ARBA" id="ARBA00022490"/>
    </source>
</evidence>
<feature type="domain" description="PABS" evidence="10">
    <location>
        <begin position="1"/>
        <end position="222"/>
    </location>
</feature>
<feature type="binding site" evidence="6">
    <location>
        <position position="91"/>
    </location>
    <ligand>
        <name>S-methyl-5'-thioadenosine</name>
        <dbReference type="ChEBI" id="CHEBI:17509"/>
    </ligand>
</feature>
<evidence type="ECO:0000256" key="7">
    <source>
        <dbReference type="PROSITE-ProRule" id="PRU00354"/>
    </source>
</evidence>
<dbReference type="HAMAP" id="MF_00198">
    <property type="entry name" value="Spermidine_synth"/>
    <property type="match status" value="1"/>
</dbReference>
<dbReference type="GO" id="GO:0004766">
    <property type="term" value="F:spermidine synthase activity"/>
    <property type="evidence" value="ECO:0007669"/>
    <property type="project" value="UniProtKB-UniRule"/>
</dbReference>
<dbReference type="NCBIfam" id="NF002010">
    <property type="entry name" value="PRK00811.1"/>
    <property type="match status" value="1"/>
</dbReference>